<evidence type="ECO:0000313" key="3">
    <source>
        <dbReference type="Proteomes" id="UP001357733"/>
    </source>
</evidence>
<dbReference type="GO" id="GO:0003824">
    <property type="term" value="F:catalytic activity"/>
    <property type="evidence" value="ECO:0007669"/>
    <property type="project" value="InterPro"/>
</dbReference>
<organism evidence="2 3">
    <name type="scientific">Citroniella saccharovorans</name>
    <dbReference type="NCBI Taxonomy" id="2053367"/>
    <lineage>
        <taxon>Bacteria</taxon>
        <taxon>Bacillati</taxon>
        <taxon>Bacillota</taxon>
        <taxon>Tissierellia</taxon>
        <taxon>Tissierellales</taxon>
        <taxon>Peptoniphilaceae</taxon>
        <taxon>Citroniella</taxon>
    </lineage>
</organism>
<comment type="caution">
    <text evidence="2">The sequence shown here is derived from an EMBL/GenBank/DDBJ whole genome shotgun (WGS) entry which is preliminary data.</text>
</comment>
<evidence type="ECO:0000313" key="2">
    <source>
        <dbReference type="EMBL" id="MEB3429027.1"/>
    </source>
</evidence>
<dbReference type="Proteomes" id="UP001357733">
    <property type="component" value="Unassembled WGS sequence"/>
</dbReference>
<feature type="domain" description="Cyclodeaminase/cyclohydrolase" evidence="1">
    <location>
        <begin position="6"/>
        <end position="190"/>
    </location>
</feature>
<keyword evidence="3" id="KW-1185">Reference proteome</keyword>
<evidence type="ECO:0000259" key="1">
    <source>
        <dbReference type="Pfam" id="PF04961"/>
    </source>
</evidence>
<protein>
    <submittedName>
        <fullName evidence="2">Cyclodeaminase/cyclohydrolase family protein</fullName>
    </submittedName>
</protein>
<sequence length="212" mass="23514">MLVEKSVHDFIEIVDSNEPVPGGGSVSALAGSIAAALGRMVGSLTFNKKAFKEYDESIQNCLRESSEKLLSLKEELEKGVDKDANAFDKVMEAFAMPKETEEEKKLRSEKVQEGYKIALETPRRAAKACMEVLDLLEPFVKYGTKGAVSDVGVGVLMATSGVEGSIFNVKINLLAMKDEKYIEEANKEADEIIEKMNKKRDELLKIVYERLK</sequence>
<reference evidence="2 3" key="1">
    <citation type="submission" date="2024-01" db="EMBL/GenBank/DDBJ databases">
        <title>Complete genome sequence of Citroniella saccharovorans strain M6.X9, isolated from human fecal sample.</title>
        <authorList>
            <person name="Cheng G."/>
            <person name="Westerholm M."/>
            <person name="Schnurer A."/>
        </authorList>
    </citation>
    <scope>NUCLEOTIDE SEQUENCE [LARGE SCALE GENOMIC DNA]</scope>
    <source>
        <strain evidence="2 3">DSM 29873</strain>
    </source>
</reference>
<dbReference type="InterPro" id="IPR007044">
    <property type="entry name" value="Cyclodeamin/CycHdrlase"/>
</dbReference>
<dbReference type="Pfam" id="PF04961">
    <property type="entry name" value="FTCD_C"/>
    <property type="match status" value="1"/>
</dbReference>
<accession>A0AAW9MYB1</accession>
<dbReference type="RefSeq" id="WP_324619143.1">
    <property type="nucleotide sequence ID" value="NZ_JAYKOT010000003.1"/>
</dbReference>
<dbReference type="InterPro" id="IPR036178">
    <property type="entry name" value="Formintransfe-cycloase-like_sf"/>
</dbReference>
<proteinExistence type="predicted"/>
<gene>
    <name evidence="2" type="ORF">VLK81_03145</name>
</gene>
<dbReference type="Gene3D" id="1.20.120.680">
    <property type="entry name" value="Formiminotetrahydrofolate cyclodeaminase monomer, up-and-down helical bundle"/>
    <property type="match status" value="1"/>
</dbReference>
<dbReference type="AlphaFoldDB" id="A0AAW9MYB1"/>
<name>A0AAW9MYB1_9FIRM</name>
<dbReference type="EMBL" id="JAYKOT010000003">
    <property type="protein sequence ID" value="MEB3429027.1"/>
    <property type="molecule type" value="Genomic_DNA"/>
</dbReference>
<dbReference type="SUPFAM" id="SSF101262">
    <property type="entry name" value="Methenyltetrahydrofolate cyclohydrolase-like"/>
    <property type="match status" value="1"/>
</dbReference>